<keyword evidence="2" id="KW-1185">Reference proteome</keyword>
<dbReference type="RefSeq" id="WP_125468922.1">
    <property type="nucleotide sequence ID" value="NZ_FXAM01000001.1"/>
</dbReference>
<protein>
    <recommendedName>
        <fullName evidence="3">Lipoprotein</fullName>
    </recommendedName>
</protein>
<dbReference type="AlphaFoldDB" id="A0A1Y6CX29"/>
<name>A0A1Y6CX29_9GAMM</name>
<proteinExistence type="predicted"/>
<accession>A0A1Y6CX29</accession>
<dbReference type="Proteomes" id="UP000192923">
    <property type="component" value="Unassembled WGS sequence"/>
</dbReference>
<reference evidence="1 2" key="1">
    <citation type="submission" date="2016-12" db="EMBL/GenBank/DDBJ databases">
        <authorList>
            <person name="Song W.-J."/>
            <person name="Kurnit D.M."/>
        </authorList>
    </citation>
    <scope>NUCLEOTIDE SEQUENCE [LARGE SCALE GENOMIC DNA]</scope>
    <source>
        <strain evidence="1 2">175</strain>
    </source>
</reference>
<evidence type="ECO:0000313" key="1">
    <source>
        <dbReference type="EMBL" id="SMF95218.1"/>
    </source>
</evidence>
<dbReference type="PROSITE" id="PS51257">
    <property type="entry name" value="PROKAR_LIPOPROTEIN"/>
    <property type="match status" value="1"/>
</dbReference>
<dbReference type="EMBL" id="FXAM01000001">
    <property type="protein sequence ID" value="SMF95218.1"/>
    <property type="molecule type" value="Genomic_DNA"/>
</dbReference>
<gene>
    <name evidence="1" type="ORF">SAMN02949497_2571</name>
</gene>
<sequence length="127" mass="13793">MRIIILLVAVLALVSCGRKIPPELQAALQKQFAGEKMETGWQFVKVTHGFGDQELVADILVKEAIPGPPEAQQARLKGEICPAPAGNDAFWKQLQGYKLSVAAYTQDRKFTVLVDCDNPLAMADGGK</sequence>
<organism evidence="1 2">
    <name type="scientific">Methylomagnum ishizawai</name>
    <dbReference type="NCBI Taxonomy" id="1760988"/>
    <lineage>
        <taxon>Bacteria</taxon>
        <taxon>Pseudomonadati</taxon>
        <taxon>Pseudomonadota</taxon>
        <taxon>Gammaproteobacteria</taxon>
        <taxon>Methylococcales</taxon>
        <taxon>Methylococcaceae</taxon>
        <taxon>Methylomagnum</taxon>
    </lineage>
</organism>
<evidence type="ECO:0000313" key="2">
    <source>
        <dbReference type="Proteomes" id="UP000192923"/>
    </source>
</evidence>
<evidence type="ECO:0008006" key="3">
    <source>
        <dbReference type="Google" id="ProtNLM"/>
    </source>
</evidence>